<evidence type="ECO:0000313" key="1">
    <source>
        <dbReference type="EMBL" id="GEU40984.1"/>
    </source>
</evidence>
<accession>A0A6L2JZA1</accession>
<dbReference type="AlphaFoldDB" id="A0A6L2JZA1"/>
<protein>
    <submittedName>
        <fullName evidence="1">Uncharacterized protein</fullName>
    </submittedName>
</protein>
<proteinExistence type="predicted"/>
<comment type="caution">
    <text evidence="1">The sequence shown here is derived from an EMBL/GenBank/DDBJ whole genome shotgun (WGS) entry which is preliminary data.</text>
</comment>
<organism evidence="1">
    <name type="scientific">Tanacetum cinerariifolium</name>
    <name type="common">Dalmatian daisy</name>
    <name type="synonym">Chrysanthemum cinerariifolium</name>
    <dbReference type="NCBI Taxonomy" id="118510"/>
    <lineage>
        <taxon>Eukaryota</taxon>
        <taxon>Viridiplantae</taxon>
        <taxon>Streptophyta</taxon>
        <taxon>Embryophyta</taxon>
        <taxon>Tracheophyta</taxon>
        <taxon>Spermatophyta</taxon>
        <taxon>Magnoliopsida</taxon>
        <taxon>eudicotyledons</taxon>
        <taxon>Gunneridae</taxon>
        <taxon>Pentapetalae</taxon>
        <taxon>asterids</taxon>
        <taxon>campanulids</taxon>
        <taxon>Asterales</taxon>
        <taxon>Asteraceae</taxon>
        <taxon>Asteroideae</taxon>
        <taxon>Anthemideae</taxon>
        <taxon>Anthemidinae</taxon>
        <taxon>Tanacetum</taxon>
    </lineage>
</organism>
<sequence length="243" mass="28847">MVLEEPWLDNEVPYQLCEPYRFKNGVTKWPTCSSDIDGFCNGGELPGMVRVGRMTCFQDHKWYDELADERLKKETLMHKEKFEESWGNATPCVIKLCAWLINSFRNFHELDYNVLVKIQECWWKVNANEVASFTHLESYGQRPYANIKTERAHDPYLEVSNICVRNYDRSNAQDNQGHKEHRDDPTFEPSVFKIRRFEMMKYSFNADEEYITIKQSEYLNQSKDSLDAYRNHTAYPRVSDTTY</sequence>
<reference evidence="1" key="1">
    <citation type="journal article" date="2019" name="Sci. Rep.">
        <title>Draft genome of Tanacetum cinerariifolium, the natural source of mosquito coil.</title>
        <authorList>
            <person name="Yamashiro T."/>
            <person name="Shiraishi A."/>
            <person name="Satake H."/>
            <person name="Nakayama K."/>
        </authorList>
    </citation>
    <scope>NUCLEOTIDE SEQUENCE</scope>
</reference>
<gene>
    <name evidence="1" type="ORF">Tci_012962</name>
</gene>
<dbReference type="EMBL" id="BKCJ010001377">
    <property type="protein sequence ID" value="GEU40984.1"/>
    <property type="molecule type" value="Genomic_DNA"/>
</dbReference>
<name>A0A6L2JZA1_TANCI</name>